<evidence type="ECO:0000313" key="7">
    <source>
        <dbReference type="Proteomes" id="UP000310687"/>
    </source>
</evidence>
<protein>
    <recommendedName>
        <fullName evidence="5">MYND-type domain-containing protein</fullName>
    </recommendedName>
</protein>
<keyword evidence="3" id="KW-0862">Zinc</keyword>
<evidence type="ECO:0000256" key="3">
    <source>
        <dbReference type="ARBA" id="ARBA00022833"/>
    </source>
</evidence>
<comment type="caution">
    <text evidence="6">The sequence shown here is derived from an EMBL/GenBank/DDBJ whole genome shotgun (WGS) entry which is preliminary data.</text>
</comment>
<dbReference type="Pfam" id="PF01753">
    <property type="entry name" value="zf-MYND"/>
    <property type="match status" value="2"/>
</dbReference>
<dbReference type="PROSITE" id="PS50865">
    <property type="entry name" value="ZF_MYND_2"/>
    <property type="match status" value="2"/>
</dbReference>
<evidence type="ECO:0000256" key="4">
    <source>
        <dbReference type="PROSITE-ProRule" id="PRU00134"/>
    </source>
</evidence>
<dbReference type="GO" id="GO:0000981">
    <property type="term" value="F:DNA-binding transcription factor activity, RNA polymerase II-specific"/>
    <property type="evidence" value="ECO:0007669"/>
    <property type="project" value="TreeGrafter"/>
</dbReference>
<dbReference type="EMBL" id="QZAL01000044">
    <property type="protein sequence ID" value="THW44196.1"/>
    <property type="molecule type" value="Genomic_DNA"/>
</dbReference>
<keyword evidence="1" id="KW-0479">Metal-binding</keyword>
<feature type="domain" description="MYND-type" evidence="5">
    <location>
        <begin position="1"/>
        <end position="42"/>
    </location>
</feature>
<gene>
    <name evidence="6" type="ORF">D6D22_04122</name>
</gene>
<name>A0A4S8XZ70_AURPU</name>
<dbReference type="InterPro" id="IPR002893">
    <property type="entry name" value="Znf_MYND"/>
</dbReference>
<evidence type="ECO:0000256" key="2">
    <source>
        <dbReference type="ARBA" id="ARBA00022771"/>
    </source>
</evidence>
<evidence type="ECO:0000259" key="5">
    <source>
        <dbReference type="PROSITE" id="PS50865"/>
    </source>
</evidence>
<dbReference type="GO" id="GO:0005634">
    <property type="term" value="C:nucleus"/>
    <property type="evidence" value="ECO:0007669"/>
    <property type="project" value="TreeGrafter"/>
</dbReference>
<dbReference type="SUPFAM" id="SSF144232">
    <property type="entry name" value="HIT/MYND zinc finger-like"/>
    <property type="match status" value="2"/>
</dbReference>
<accession>A0A4S8XZ70</accession>
<dbReference type="PANTHER" id="PTHR10237:SF14">
    <property type="entry name" value="MYND-TYPE DOMAIN-CONTAINING PROTEIN"/>
    <property type="match status" value="1"/>
</dbReference>
<dbReference type="PROSITE" id="PS01360">
    <property type="entry name" value="ZF_MYND_1"/>
    <property type="match status" value="1"/>
</dbReference>
<proteinExistence type="predicted"/>
<dbReference type="Gene3D" id="6.10.140.2220">
    <property type="match status" value="2"/>
</dbReference>
<dbReference type="InterPro" id="IPR024119">
    <property type="entry name" value="TF_DEAF-1"/>
</dbReference>
<evidence type="ECO:0000256" key="1">
    <source>
        <dbReference type="ARBA" id="ARBA00022723"/>
    </source>
</evidence>
<organism evidence="6 7">
    <name type="scientific">Aureobasidium pullulans</name>
    <name type="common">Black yeast</name>
    <name type="synonym">Pullularia pullulans</name>
    <dbReference type="NCBI Taxonomy" id="5580"/>
    <lineage>
        <taxon>Eukaryota</taxon>
        <taxon>Fungi</taxon>
        <taxon>Dikarya</taxon>
        <taxon>Ascomycota</taxon>
        <taxon>Pezizomycotina</taxon>
        <taxon>Dothideomycetes</taxon>
        <taxon>Dothideomycetidae</taxon>
        <taxon>Dothideales</taxon>
        <taxon>Saccotheciaceae</taxon>
        <taxon>Aureobasidium</taxon>
    </lineage>
</organism>
<feature type="domain" description="MYND-type" evidence="5">
    <location>
        <begin position="413"/>
        <end position="449"/>
    </location>
</feature>
<dbReference type="AlphaFoldDB" id="A0A4S8XZ70"/>
<dbReference type="PANTHER" id="PTHR10237">
    <property type="entry name" value="DEFORMED EPIDERMAL AUTOREGULATORY FACTOR 1 HOMOLOG SUPPRESSIN"/>
    <property type="match status" value="1"/>
</dbReference>
<reference evidence="6 7" key="1">
    <citation type="submission" date="2018-10" db="EMBL/GenBank/DDBJ databases">
        <title>Fifty Aureobasidium pullulans genomes reveal a recombining polyextremotolerant generalist.</title>
        <authorList>
            <person name="Gostincar C."/>
            <person name="Turk M."/>
            <person name="Zajc J."/>
            <person name="Gunde-Cimerman N."/>
        </authorList>
    </citation>
    <scope>NUCLEOTIDE SEQUENCE [LARGE SCALE GENOMIC DNA]</scope>
    <source>
        <strain evidence="6 7">EXF-11013</strain>
    </source>
</reference>
<dbReference type="GO" id="GO:0008270">
    <property type="term" value="F:zinc ion binding"/>
    <property type="evidence" value="ECO:0007669"/>
    <property type="project" value="UniProtKB-KW"/>
</dbReference>
<sequence>MAPCSNGACKNNGTRACSRCKNASYCSTACQKVAWLKHKDVCVKPGVSTASKIVEYVRSGTFNFMGLPRELRDKIYKGLAVFHFSSEDRYKHARFSTLQGSPHIDIVERDAAYEIERSVMISPGTVLGTSLIGRKIPCPRAKIVGLLLANKQISHELLEIAVSQNVFLVPVNETIELNSPGNIFRRKFSLVSKIERLHINVCTEIDPFDDSYHLGVSKVQKSMDHVVRTLNEAGTTLKSLTVRYMSCYPGEVEEMRHDADALVKNPGARCIQVMRVCDGRLDALNLANMQAFYLHGANIASALEALTTPVKQFSAYGDISGLDLKRMYHHFNLPFEIEKPRYHLDRWGQKSSGFAGFTFPLDMEREHCRSSKARRARLEIIRGFSTPSSERASHIIISDFISLTSMTLYSCVSGDCRNTATKVCTSCKATYYCSYDCQKAHWKKHKLTCNGPNAFPAMRPDIFDFMALPRKVRDKIYEEIVVSRFSPSEQAHFDHLVSLKSQPDIRNRRRDAMDLLERRHMVAPAVSVYRIRGTPIFGFKPLVNARGLSLANRQIARELKEVYWSKNTFLIPVDEANPFDAPDQNFRGYVEHLAKAKRIYLEIQTQKHHPGEKGFQACVTTIQRQMNGIVTALNQAGDALESLDVRYTSCFPGEIEDLRIDADGLAAHKDARVIWVMDPRADKMRTLKHHEIKQIYLHSSSIATALNALTVPVNNFRVFGDFAGPEINRMHLKFGLDVPNVAQRLDRCGQRISKDAEMSREMARKSPGLGSTLEDLAKSQEQIFSTRALAIRHAIMFSPMPLTLPGGEEELQRRMALARMV</sequence>
<keyword evidence="2 4" id="KW-0863">Zinc-finger</keyword>
<dbReference type="Proteomes" id="UP000310687">
    <property type="component" value="Unassembled WGS sequence"/>
</dbReference>
<evidence type="ECO:0000313" key="6">
    <source>
        <dbReference type="EMBL" id="THW44196.1"/>
    </source>
</evidence>